<feature type="region of interest" description="Disordered" evidence="7">
    <location>
        <begin position="489"/>
        <end position="521"/>
    </location>
</feature>
<keyword evidence="3" id="KW-1003">Cell membrane</keyword>
<keyword evidence="5 8" id="KW-1133">Transmembrane helix</keyword>
<evidence type="ECO:0000259" key="9">
    <source>
        <dbReference type="PROSITE" id="PS50850"/>
    </source>
</evidence>
<dbReference type="InterPro" id="IPR036259">
    <property type="entry name" value="MFS_trans_sf"/>
</dbReference>
<comment type="caution">
    <text evidence="10">The sequence shown here is derived from an EMBL/GenBank/DDBJ whole genome shotgun (WGS) entry which is preliminary data.</text>
</comment>
<feature type="transmembrane region" description="Helical" evidence="8">
    <location>
        <begin position="304"/>
        <end position="325"/>
    </location>
</feature>
<dbReference type="PRINTS" id="PR01036">
    <property type="entry name" value="TCRTETB"/>
</dbReference>
<dbReference type="Proteomes" id="UP001304769">
    <property type="component" value="Unassembled WGS sequence"/>
</dbReference>
<dbReference type="PANTHER" id="PTHR42718">
    <property type="entry name" value="MAJOR FACILITATOR SUPERFAMILY MULTIDRUG TRANSPORTER MFSC"/>
    <property type="match status" value="1"/>
</dbReference>
<evidence type="ECO:0000256" key="5">
    <source>
        <dbReference type="ARBA" id="ARBA00022989"/>
    </source>
</evidence>
<keyword evidence="2" id="KW-0813">Transport</keyword>
<feature type="transmembrane region" description="Helical" evidence="8">
    <location>
        <begin position="134"/>
        <end position="152"/>
    </location>
</feature>
<dbReference type="InterPro" id="IPR011701">
    <property type="entry name" value="MFS"/>
</dbReference>
<feature type="transmembrane region" description="Helical" evidence="8">
    <location>
        <begin position="76"/>
        <end position="95"/>
    </location>
</feature>
<dbReference type="Pfam" id="PF07690">
    <property type="entry name" value="MFS_1"/>
    <property type="match status" value="1"/>
</dbReference>
<feature type="transmembrane region" description="Helical" evidence="8">
    <location>
        <begin position="12"/>
        <end position="34"/>
    </location>
</feature>
<dbReference type="Gene3D" id="1.20.1720.10">
    <property type="entry name" value="Multidrug resistance protein D"/>
    <property type="match status" value="1"/>
</dbReference>
<gene>
    <name evidence="10" type="ORF">SPF06_02195</name>
</gene>
<keyword evidence="4 8" id="KW-0812">Transmembrane</keyword>
<keyword evidence="11" id="KW-1185">Reference proteome</keyword>
<protein>
    <submittedName>
        <fullName evidence="10">DHA2 family efflux MFS transporter permease subunit</fullName>
    </submittedName>
</protein>
<feature type="transmembrane region" description="Helical" evidence="8">
    <location>
        <begin position="164"/>
        <end position="184"/>
    </location>
</feature>
<feature type="domain" description="Major facilitator superfamily (MFS) profile" evidence="9">
    <location>
        <begin position="10"/>
        <end position="483"/>
    </location>
</feature>
<dbReference type="SUPFAM" id="SSF103473">
    <property type="entry name" value="MFS general substrate transporter"/>
    <property type="match status" value="1"/>
</dbReference>
<dbReference type="InterPro" id="IPR020846">
    <property type="entry name" value="MFS_dom"/>
</dbReference>
<feature type="transmembrane region" description="Helical" evidence="8">
    <location>
        <begin position="46"/>
        <end position="64"/>
    </location>
</feature>
<sequence length="521" mass="54557">MERIERPWAALWSLVIGFFMILIDTTIVSVANPAIMRGVGADINEVIWVTSAYLLAYVVPLLITGRLGDRFGPKNMYLAGLVIFTLASLWCGLSGNVASLIAARVVQGLGAGLMTPQTMAVITRIFPPERRGAAMSIWGSTAGVAMLVGPILGGLLVDGFGWEWVFFINVPVGVVGFVLALRLVPHLTTHSHRFDWLGVALSGVGMFLLVFGIQEGQTYSWGTISGPITVWSIIIAGLVVMAAFVVWQAVNKAEPLVPLSLFRDRNFSLANLGISTVGFAVTSFGLPTIFYYQLVRGMTPTQSALMMIPMAVLSGGLAPVAGKLVDRGHAKVMNIGGMFLFVVSLVLYYVLLTPDRPIWMLLIPGTVLGFANAGIWGPLATLATRSLPPHLAGAGSGIYNTTRQIGSVLGSAAIAALIQARLAAELPARPGGAAQNTGALAAGQLPAFLQGGFTTAMAQSILLPAGVLVVGVVVAFFYVKVRPVPPTSLAGAQGAAGREAAASGPTAGTEREGSPVDAERP</sequence>
<evidence type="ECO:0000256" key="6">
    <source>
        <dbReference type="ARBA" id="ARBA00023136"/>
    </source>
</evidence>
<evidence type="ECO:0000313" key="11">
    <source>
        <dbReference type="Proteomes" id="UP001304769"/>
    </source>
</evidence>
<dbReference type="InterPro" id="IPR004638">
    <property type="entry name" value="EmrB-like"/>
</dbReference>
<feature type="transmembrane region" description="Helical" evidence="8">
    <location>
        <begin position="196"/>
        <end position="213"/>
    </location>
</feature>
<proteinExistence type="predicted"/>
<feature type="compositionally biased region" description="Low complexity" evidence="7">
    <location>
        <begin position="490"/>
        <end position="507"/>
    </location>
</feature>
<evidence type="ECO:0000313" key="10">
    <source>
        <dbReference type="EMBL" id="MEA5453524.1"/>
    </source>
</evidence>
<evidence type="ECO:0000256" key="4">
    <source>
        <dbReference type="ARBA" id="ARBA00022692"/>
    </source>
</evidence>
<feature type="transmembrane region" description="Helical" evidence="8">
    <location>
        <begin position="332"/>
        <end position="352"/>
    </location>
</feature>
<organism evidence="10 11">
    <name type="scientific">Sinomonas terricola</name>
    <dbReference type="NCBI Taxonomy" id="3110330"/>
    <lineage>
        <taxon>Bacteria</taxon>
        <taxon>Bacillati</taxon>
        <taxon>Actinomycetota</taxon>
        <taxon>Actinomycetes</taxon>
        <taxon>Micrococcales</taxon>
        <taxon>Micrococcaceae</taxon>
        <taxon>Sinomonas</taxon>
    </lineage>
</organism>
<dbReference type="NCBIfam" id="TIGR00711">
    <property type="entry name" value="efflux_EmrB"/>
    <property type="match status" value="1"/>
</dbReference>
<dbReference type="Gene3D" id="1.20.1250.20">
    <property type="entry name" value="MFS general substrate transporter like domains"/>
    <property type="match status" value="1"/>
</dbReference>
<feature type="transmembrane region" description="Helical" evidence="8">
    <location>
        <begin position="228"/>
        <end position="247"/>
    </location>
</feature>
<dbReference type="PANTHER" id="PTHR42718:SF42">
    <property type="entry name" value="EXPORT PROTEIN"/>
    <property type="match status" value="1"/>
</dbReference>
<reference evidence="10 11" key="1">
    <citation type="submission" date="2023-12" db="EMBL/GenBank/DDBJ databases">
        <title>Sinomonas terricola sp. nov, isolated from litchi orchard soil in Guangdong, PR China.</title>
        <authorList>
            <person name="Jiaxin W."/>
            <person name="Yang Z."/>
            <person name="Honghui Z."/>
        </authorList>
    </citation>
    <scope>NUCLEOTIDE SEQUENCE [LARGE SCALE GENOMIC DNA]</scope>
    <source>
        <strain evidence="10 11">JGH33</strain>
    </source>
</reference>
<dbReference type="PROSITE" id="PS50850">
    <property type="entry name" value="MFS"/>
    <property type="match status" value="1"/>
</dbReference>
<evidence type="ECO:0000256" key="3">
    <source>
        <dbReference type="ARBA" id="ARBA00022475"/>
    </source>
</evidence>
<feature type="transmembrane region" description="Helical" evidence="8">
    <location>
        <begin position="101"/>
        <end position="122"/>
    </location>
</feature>
<dbReference type="CDD" id="cd17503">
    <property type="entry name" value="MFS_LmrB_MDR_like"/>
    <property type="match status" value="1"/>
</dbReference>
<name>A0ABU5T1Z1_9MICC</name>
<accession>A0ABU5T1Z1</accession>
<evidence type="ECO:0000256" key="1">
    <source>
        <dbReference type="ARBA" id="ARBA00004651"/>
    </source>
</evidence>
<feature type="transmembrane region" description="Helical" evidence="8">
    <location>
        <begin position="461"/>
        <end position="479"/>
    </location>
</feature>
<comment type="subcellular location">
    <subcellularLocation>
        <location evidence="1">Cell membrane</location>
        <topology evidence="1">Multi-pass membrane protein</topology>
    </subcellularLocation>
</comment>
<feature type="compositionally biased region" description="Basic and acidic residues" evidence="7">
    <location>
        <begin position="509"/>
        <end position="521"/>
    </location>
</feature>
<evidence type="ECO:0000256" key="7">
    <source>
        <dbReference type="SAM" id="MobiDB-lite"/>
    </source>
</evidence>
<feature type="transmembrane region" description="Helical" evidence="8">
    <location>
        <begin position="358"/>
        <end position="379"/>
    </location>
</feature>
<evidence type="ECO:0000256" key="2">
    <source>
        <dbReference type="ARBA" id="ARBA00022448"/>
    </source>
</evidence>
<evidence type="ECO:0000256" key="8">
    <source>
        <dbReference type="SAM" id="Phobius"/>
    </source>
</evidence>
<dbReference type="RefSeq" id="WP_323277279.1">
    <property type="nucleotide sequence ID" value="NZ_JAYGGQ010000001.1"/>
</dbReference>
<feature type="transmembrane region" description="Helical" evidence="8">
    <location>
        <begin position="268"/>
        <end position="292"/>
    </location>
</feature>
<dbReference type="EMBL" id="JAYGGQ010000001">
    <property type="protein sequence ID" value="MEA5453524.1"/>
    <property type="molecule type" value="Genomic_DNA"/>
</dbReference>
<keyword evidence="6 8" id="KW-0472">Membrane</keyword>